<evidence type="ECO:0000256" key="1">
    <source>
        <dbReference type="ARBA" id="ARBA00024353"/>
    </source>
</evidence>
<keyword evidence="3" id="KW-1133">Transmembrane helix</keyword>
<protein>
    <recommendedName>
        <fullName evidence="2">Anti-sigma-W factor RsiW</fullName>
    </recommendedName>
</protein>
<dbReference type="Proteomes" id="UP000719500">
    <property type="component" value="Unassembled WGS sequence"/>
</dbReference>
<proteinExistence type="inferred from homology"/>
<evidence type="ECO:0000256" key="2">
    <source>
        <dbReference type="ARBA" id="ARBA00024438"/>
    </source>
</evidence>
<organism evidence="5 6">
    <name type="scientific">Oscillibacter valericigenes</name>
    <dbReference type="NCBI Taxonomy" id="351091"/>
    <lineage>
        <taxon>Bacteria</taxon>
        <taxon>Bacillati</taxon>
        <taxon>Bacillota</taxon>
        <taxon>Clostridia</taxon>
        <taxon>Eubacteriales</taxon>
        <taxon>Oscillospiraceae</taxon>
        <taxon>Oscillibacter</taxon>
    </lineage>
</organism>
<name>A0ABS2FWA9_9FIRM</name>
<feature type="domain" description="Putative zinc-finger" evidence="4">
    <location>
        <begin position="9"/>
        <end position="40"/>
    </location>
</feature>
<evidence type="ECO:0000256" key="3">
    <source>
        <dbReference type="SAM" id="Phobius"/>
    </source>
</evidence>
<keyword evidence="6" id="KW-1185">Reference proteome</keyword>
<reference evidence="5 6" key="1">
    <citation type="journal article" date="2021" name="Sci. Rep.">
        <title>The distribution of antibiotic resistance genes in chicken gut microbiota commensals.</title>
        <authorList>
            <person name="Juricova H."/>
            <person name="Matiasovicova J."/>
            <person name="Kubasova T."/>
            <person name="Cejkova D."/>
            <person name="Rychlik I."/>
        </authorList>
    </citation>
    <scope>NUCLEOTIDE SEQUENCE [LARGE SCALE GENOMIC DNA]</scope>
    <source>
        <strain evidence="5 6">An411</strain>
    </source>
</reference>
<comment type="caution">
    <text evidence="5">The sequence shown here is derived from an EMBL/GenBank/DDBJ whole genome shotgun (WGS) entry which is preliminary data.</text>
</comment>
<dbReference type="InterPro" id="IPR027383">
    <property type="entry name" value="Znf_put"/>
</dbReference>
<dbReference type="InterPro" id="IPR041916">
    <property type="entry name" value="Anti_sigma_zinc_sf"/>
</dbReference>
<dbReference type="EMBL" id="JACSNX010000007">
    <property type="protein sequence ID" value="MBM6851165.1"/>
    <property type="molecule type" value="Genomic_DNA"/>
</dbReference>
<dbReference type="RefSeq" id="WP_204803829.1">
    <property type="nucleotide sequence ID" value="NZ_JACSNX010000007.1"/>
</dbReference>
<feature type="transmembrane region" description="Helical" evidence="3">
    <location>
        <begin position="83"/>
        <end position="101"/>
    </location>
</feature>
<sequence>MDRLDHDIVQDLLPLYHDGVCSEKSRAAVEEHLKTCETCRATLAAMDAPLPGAEKEAAADDAAAVQKISEEWKKTKWKARLKGAAIAAAVCAVLVGGWLAATQLHCFPVDPEKIEITNVRQLSDGRILYHFYIDDDLGLRNIYFEFNEEGNAYYVPRRALITEKRISHSSNAADMDMILDMKEMQDYAQTDGIHAEITAVWYGMGEDRVLLWEEGMDLPAASAADEAEWGYSAPSAAYWEAHYGPLEATP</sequence>
<comment type="similarity">
    <text evidence="1">Belongs to the zinc-associated anti-sigma factor (ZAS) superfamily. Anti-sigma-W factor family.</text>
</comment>
<evidence type="ECO:0000313" key="6">
    <source>
        <dbReference type="Proteomes" id="UP000719500"/>
    </source>
</evidence>
<gene>
    <name evidence="5" type="ORF">H9X91_06890</name>
</gene>
<dbReference type="Gene3D" id="1.10.10.1320">
    <property type="entry name" value="Anti-sigma factor, zinc-finger domain"/>
    <property type="match status" value="1"/>
</dbReference>
<evidence type="ECO:0000313" key="5">
    <source>
        <dbReference type="EMBL" id="MBM6851165.1"/>
    </source>
</evidence>
<evidence type="ECO:0000259" key="4">
    <source>
        <dbReference type="Pfam" id="PF13490"/>
    </source>
</evidence>
<keyword evidence="3" id="KW-0812">Transmembrane</keyword>
<dbReference type="Pfam" id="PF13490">
    <property type="entry name" value="zf-HC2"/>
    <property type="match status" value="1"/>
</dbReference>
<keyword evidence="3" id="KW-0472">Membrane</keyword>
<accession>A0ABS2FWA9</accession>